<evidence type="ECO:0000313" key="2">
    <source>
        <dbReference type="EMBL" id="THD69489.1"/>
    </source>
</evidence>
<dbReference type="OrthoDB" id="929868at2"/>
<evidence type="ECO:0000259" key="1">
    <source>
        <dbReference type="Pfam" id="PF06439"/>
    </source>
</evidence>
<dbReference type="InterPro" id="IPR010496">
    <property type="entry name" value="AL/BT2_dom"/>
</dbReference>
<organism evidence="2 3">
    <name type="scientific">Robertkochia marina</name>
    <dbReference type="NCBI Taxonomy" id="1227945"/>
    <lineage>
        <taxon>Bacteria</taxon>
        <taxon>Pseudomonadati</taxon>
        <taxon>Bacteroidota</taxon>
        <taxon>Flavobacteriia</taxon>
        <taxon>Flavobacteriales</taxon>
        <taxon>Flavobacteriaceae</taxon>
        <taxon>Robertkochia</taxon>
    </lineage>
</organism>
<feature type="domain" description="3-keto-alpha-glucoside-1,2-lyase/3-keto-2-hydroxy-glucal hydratase" evidence="1">
    <location>
        <begin position="34"/>
        <end position="261"/>
    </location>
</feature>
<reference evidence="2 3" key="1">
    <citation type="submission" date="2019-04" db="EMBL/GenBank/DDBJ databases">
        <title>Draft genome sequence of Robertkochia marina CC-AMO-30D.</title>
        <authorList>
            <person name="Hameed A."/>
            <person name="Lin S.-Y."/>
            <person name="Shahina M."/>
            <person name="Lai W.-A."/>
            <person name="Young C.-C."/>
        </authorList>
    </citation>
    <scope>NUCLEOTIDE SEQUENCE [LARGE SCALE GENOMIC DNA]</scope>
    <source>
        <strain evidence="2 3">CC-AMO-30D</strain>
    </source>
</reference>
<dbReference type="Proteomes" id="UP000305939">
    <property type="component" value="Unassembled WGS sequence"/>
</dbReference>
<dbReference type="EMBL" id="SSMC01000001">
    <property type="protein sequence ID" value="THD69489.1"/>
    <property type="molecule type" value="Genomic_DNA"/>
</dbReference>
<proteinExistence type="predicted"/>
<protein>
    <submittedName>
        <fullName evidence="2">DUF1080 domain-containing protein</fullName>
    </submittedName>
</protein>
<comment type="caution">
    <text evidence="2">The sequence shown here is derived from an EMBL/GenBank/DDBJ whole genome shotgun (WGS) entry which is preliminary data.</text>
</comment>
<dbReference type="Pfam" id="PF06439">
    <property type="entry name" value="3keto-disac_hyd"/>
    <property type="match status" value="1"/>
</dbReference>
<name>A0A4S3M475_9FLAO</name>
<dbReference type="AlphaFoldDB" id="A0A4S3M475"/>
<dbReference type="RefSeq" id="WP_136334978.1">
    <property type="nucleotide sequence ID" value="NZ_QXMP01000001.1"/>
</dbReference>
<keyword evidence="3" id="KW-1185">Reference proteome</keyword>
<dbReference type="Gene3D" id="2.60.120.560">
    <property type="entry name" value="Exo-inulinase, domain 1"/>
    <property type="match status" value="1"/>
</dbReference>
<gene>
    <name evidence="2" type="ORF">E7Z59_03950</name>
</gene>
<accession>A0A4S3M475</accession>
<sequence length="289" mass="32125">MKFTTYVFLLLLVAGCKRNTNSNTEAPQEAVAPEWVSLFNGQDLEGWTPKIKGEEPGMDSLGTFIVKDGAISVSYRNYENFENRFGHLFYKKPFSSYFLSLEYRFDGVQSRGGEGWAFKNSGVMFHSQSAASMKKDQNFPVSLEGQFLGGNGQDERPTMNLCTPGTHVKMADTLVTPHCITADAPTFHGNEWIRAGFLVLGDSLVVHYVNGKEVLRYTHPQLGGDMAEDADEKFRQAGTPLKEGYIALQSESHPIDFRNIALVNLENLVSDKEVLAKIIQELPQGPSSE</sequence>
<dbReference type="GO" id="GO:0016787">
    <property type="term" value="F:hydrolase activity"/>
    <property type="evidence" value="ECO:0007669"/>
    <property type="project" value="InterPro"/>
</dbReference>
<dbReference type="PROSITE" id="PS51257">
    <property type="entry name" value="PROKAR_LIPOPROTEIN"/>
    <property type="match status" value="1"/>
</dbReference>
<evidence type="ECO:0000313" key="3">
    <source>
        <dbReference type="Proteomes" id="UP000305939"/>
    </source>
</evidence>